<name>A0A0K2JGF2_SPIKU</name>
<reference evidence="2 3" key="1">
    <citation type="journal article" date="2015" name="Genome Announc.">
        <title>Complete Genome Sequence of Spiroplasma kunkelii Strain CR2-3x, Causal Agent of Corn Stunt Disease in Zea mays L.</title>
        <authorList>
            <person name="Davis R.E."/>
            <person name="Shao J."/>
            <person name="Dally E.L."/>
            <person name="Zhao Y."/>
            <person name="Gasparich G.E."/>
            <person name="Gaynor B.J."/>
            <person name="Athey J.C."/>
            <person name="Harrison N.A."/>
            <person name="Donofrio N."/>
        </authorList>
    </citation>
    <scope>NUCLEOTIDE SEQUENCE [LARGE SCALE GENOMIC DNA]</scope>
    <source>
        <strain evidence="2 3">CR2-3x</strain>
    </source>
</reference>
<dbReference type="OrthoDB" id="395787at2"/>
<organism evidence="2 3">
    <name type="scientific">Spiroplasma kunkelii CR2-3x</name>
    <dbReference type="NCBI Taxonomy" id="273035"/>
    <lineage>
        <taxon>Bacteria</taxon>
        <taxon>Bacillati</taxon>
        <taxon>Mycoplasmatota</taxon>
        <taxon>Mollicutes</taxon>
        <taxon>Entomoplasmatales</taxon>
        <taxon>Spiroplasmataceae</taxon>
        <taxon>Spiroplasma</taxon>
    </lineage>
</organism>
<dbReference type="AlphaFoldDB" id="A0A0K2JGF2"/>
<evidence type="ECO:0000256" key="1">
    <source>
        <dbReference type="SAM" id="SignalP"/>
    </source>
</evidence>
<dbReference type="EMBL" id="CP010899">
    <property type="protein sequence ID" value="ALA97513.1"/>
    <property type="molecule type" value="Genomic_DNA"/>
</dbReference>
<dbReference type="InterPro" id="IPR054816">
    <property type="entry name" value="Lipoprotein_mollicutes-type_CS"/>
</dbReference>
<dbReference type="PROSITE" id="PS51257">
    <property type="entry name" value="PROKAR_LIPOPROTEIN"/>
    <property type="match status" value="1"/>
</dbReference>
<dbReference type="RefSeq" id="WP_053390770.1">
    <property type="nucleotide sequence ID" value="NZ_CP010899.1"/>
</dbReference>
<keyword evidence="3" id="KW-1185">Reference proteome</keyword>
<dbReference type="PATRIC" id="fig|273035.7.peg.745"/>
<keyword evidence="2" id="KW-0449">Lipoprotein</keyword>
<gene>
    <name evidence="2" type="ORF">SKUN_00620</name>
</gene>
<dbReference type="Proteomes" id="UP000062963">
    <property type="component" value="Chromosome"/>
</dbReference>
<evidence type="ECO:0000313" key="2">
    <source>
        <dbReference type="EMBL" id="ALA97513.1"/>
    </source>
</evidence>
<keyword evidence="1" id="KW-0732">Signal</keyword>
<dbReference type="KEGG" id="skn:SKUN_00620"/>
<feature type="signal peptide" evidence="1">
    <location>
        <begin position="1"/>
        <end position="22"/>
    </location>
</feature>
<dbReference type="NCBIfam" id="NF038029">
    <property type="entry name" value="LP_plasma"/>
    <property type="match status" value="1"/>
</dbReference>
<evidence type="ECO:0000313" key="3">
    <source>
        <dbReference type="Proteomes" id="UP000062963"/>
    </source>
</evidence>
<sequence length="154" mass="18582">MKKWLNLFGAITLLGTSATSLVACDKTQEYTPEELAKLKEENKINTDNQEIKDNLEWIAPQEKQFNTVDNKWYYVVWKGQNWNISKFKYDKWWNKISKNLETKFKDLYYIDEDEYLYSWKKFPQFIKSVYRWNLDTQEPDLIIDDNGNIKINGE</sequence>
<accession>A0A0K2JGF2</accession>
<protein>
    <submittedName>
        <fullName evidence="2">Putative lipoprotein</fullName>
    </submittedName>
</protein>
<proteinExistence type="predicted"/>
<feature type="chain" id="PRO_5005479677" evidence="1">
    <location>
        <begin position="23"/>
        <end position="154"/>
    </location>
</feature>